<evidence type="ECO:0000313" key="1">
    <source>
        <dbReference type="EMBL" id="ABM69328.1"/>
    </source>
</evidence>
<dbReference type="KEGG" id="pmb:A9601_00401"/>
<dbReference type="AlphaFoldDB" id="A2BNG7"/>
<dbReference type="EMBL" id="CP000551">
    <property type="protein sequence ID" value="ABM69328.1"/>
    <property type="molecule type" value="Genomic_DNA"/>
</dbReference>
<dbReference type="RefSeq" id="WP_011817518.1">
    <property type="nucleotide sequence ID" value="NC_008816.1"/>
</dbReference>
<accession>A2BNG7</accession>
<dbReference type="STRING" id="146891.A9601_00401"/>
<name>A2BNG7_PROMS</name>
<protein>
    <submittedName>
        <fullName evidence="1">Uncharacterized protein</fullName>
    </submittedName>
</protein>
<dbReference type="Proteomes" id="UP000002590">
    <property type="component" value="Chromosome"/>
</dbReference>
<sequence>MSNNSTSNNIENDDFHLNKEEGDYKDLINRLKEIKLTISLIEKTIFK</sequence>
<proteinExistence type="predicted"/>
<gene>
    <name evidence="1" type="ordered locus">A9601_00401</name>
</gene>
<evidence type="ECO:0000313" key="2">
    <source>
        <dbReference type="Proteomes" id="UP000002590"/>
    </source>
</evidence>
<organism evidence="1 2">
    <name type="scientific">Prochlorococcus marinus (strain AS9601)</name>
    <dbReference type="NCBI Taxonomy" id="146891"/>
    <lineage>
        <taxon>Bacteria</taxon>
        <taxon>Bacillati</taxon>
        <taxon>Cyanobacteriota</taxon>
        <taxon>Cyanophyceae</taxon>
        <taxon>Synechococcales</taxon>
        <taxon>Prochlorococcaceae</taxon>
        <taxon>Prochlorococcus</taxon>
    </lineage>
</organism>
<reference evidence="1 2" key="1">
    <citation type="journal article" date="2007" name="PLoS Genet.">
        <title>Patterns and implications of gene gain and loss in the evolution of Prochlorococcus.</title>
        <authorList>
            <person name="Kettler G.C."/>
            <person name="Martiny A.C."/>
            <person name="Huang K."/>
            <person name="Zucker J."/>
            <person name="Coleman M.L."/>
            <person name="Rodrigue S."/>
            <person name="Chen F."/>
            <person name="Lapidus A."/>
            <person name="Ferriera S."/>
            <person name="Johnson J."/>
            <person name="Steglich C."/>
            <person name="Church G.M."/>
            <person name="Richardson P."/>
            <person name="Chisholm S.W."/>
        </authorList>
    </citation>
    <scope>NUCLEOTIDE SEQUENCE [LARGE SCALE GENOMIC DNA]</scope>
    <source>
        <strain evidence="1 2">AS9601</strain>
    </source>
</reference>
<dbReference type="HOGENOM" id="CLU_3171969_0_0_3"/>